<gene>
    <name evidence="2" type="ORF">CLV84_4305</name>
</gene>
<accession>A0A2S6HZR1</accession>
<evidence type="ECO:0000313" key="2">
    <source>
        <dbReference type="EMBL" id="PPK83932.1"/>
    </source>
</evidence>
<evidence type="ECO:0000256" key="1">
    <source>
        <dbReference type="SAM" id="MobiDB-lite"/>
    </source>
</evidence>
<dbReference type="RefSeq" id="WP_104421862.1">
    <property type="nucleotide sequence ID" value="NZ_PTJC01000010.1"/>
</dbReference>
<organism evidence="2 3">
    <name type="scientific">Neolewinella xylanilytica</name>
    <dbReference type="NCBI Taxonomy" id="1514080"/>
    <lineage>
        <taxon>Bacteria</taxon>
        <taxon>Pseudomonadati</taxon>
        <taxon>Bacteroidota</taxon>
        <taxon>Saprospiria</taxon>
        <taxon>Saprospirales</taxon>
        <taxon>Lewinellaceae</taxon>
        <taxon>Neolewinella</taxon>
    </lineage>
</organism>
<name>A0A2S6HZR1_9BACT</name>
<feature type="region of interest" description="Disordered" evidence="1">
    <location>
        <begin position="60"/>
        <end position="79"/>
    </location>
</feature>
<evidence type="ECO:0000313" key="3">
    <source>
        <dbReference type="Proteomes" id="UP000237662"/>
    </source>
</evidence>
<comment type="caution">
    <text evidence="2">The sequence shown here is derived from an EMBL/GenBank/DDBJ whole genome shotgun (WGS) entry which is preliminary data.</text>
</comment>
<dbReference type="Proteomes" id="UP000237662">
    <property type="component" value="Unassembled WGS sequence"/>
</dbReference>
<dbReference type="AlphaFoldDB" id="A0A2S6HZR1"/>
<sequence length="79" mass="9226">MGFFGSSPTEKQLEIYQELLDEKRKRYESMEGGKNSPEIAMQREQLSAEMKQLEIQIEDAREREAQGREHTHGLDLLDD</sequence>
<reference evidence="2 3" key="1">
    <citation type="submission" date="2018-02" db="EMBL/GenBank/DDBJ databases">
        <title>Genomic Encyclopedia of Archaeal and Bacterial Type Strains, Phase II (KMG-II): from individual species to whole genera.</title>
        <authorList>
            <person name="Goeker M."/>
        </authorList>
    </citation>
    <scope>NUCLEOTIDE SEQUENCE [LARGE SCALE GENOMIC DNA]</scope>
    <source>
        <strain evidence="2 3">DSM 29526</strain>
    </source>
</reference>
<dbReference type="EMBL" id="PTJC01000010">
    <property type="protein sequence ID" value="PPK83932.1"/>
    <property type="molecule type" value="Genomic_DNA"/>
</dbReference>
<keyword evidence="3" id="KW-1185">Reference proteome</keyword>
<proteinExistence type="predicted"/>
<protein>
    <submittedName>
        <fullName evidence="2">Uncharacterized protein</fullName>
    </submittedName>
</protein>